<accession>A0ABT4CVX9</accession>
<feature type="domain" description="YdbS-like PH" evidence="2">
    <location>
        <begin position="74"/>
        <end position="149"/>
    </location>
</feature>
<keyword evidence="4" id="KW-1185">Reference proteome</keyword>
<dbReference type="Pfam" id="PF03703">
    <property type="entry name" value="bPH_2"/>
    <property type="match status" value="1"/>
</dbReference>
<evidence type="ECO:0000313" key="4">
    <source>
        <dbReference type="Proteomes" id="UP001078443"/>
    </source>
</evidence>
<evidence type="ECO:0000256" key="1">
    <source>
        <dbReference type="SAM" id="Phobius"/>
    </source>
</evidence>
<sequence length="161" mass="18715">MNYNKINKNAVKSWFIGRMIFLSMFSVIYFIGMYKFLVPKYGDISVIKYGIDILSIVLIGYLAIYTFVFPIVEYKEWRYKICKDKIELINGVIIRQKTIIPISRIQHLDIQQGPIYRKFGMSSIEINTAGASHTLPALTNKEAEEISEKLKDMIEMSDKIE</sequence>
<feature type="transmembrane region" description="Helical" evidence="1">
    <location>
        <begin position="49"/>
        <end position="72"/>
    </location>
</feature>
<proteinExistence type="predicted"/>
<comment type="caution">
    <text evidence="3">The sequence shown here is derived from an EMBL/GenBank/DDBJ whole genome shotgun (WGS) entry which is preliminary data.</text>
</comment>
<dbReference type="RefSeq" id="WP_268039397.1">
    <property type="nucleotide sequence ID" value="NZ_JAPQER010000001.1"/>
</dbReference>
<organism evidence="3 4">
    <name type="scientific">Clostridium aestuarii</name>
    <dbReference type="NCBI Taxonomy" id="338193"/>
    <lineage>
        <taxon>Bacteria</taxon>
        <taxon>Bacillati</taxon>
        <taxon>Bacillota</taxon>
        <taxon>Clostridia</taxon>
        <taxon>Eubacteriales</taxon>
        <taxon>Clostridiaceae</taxon>
        <taxon>Clostridium</taxon>
    </lineage>
</organism>
<dbReference type="PANTHER" id="PTHR34473:SF2">
    <property type="entry name" value="UPF0699 TRANSMEMBRANE PROTEIN YDBT"/>
    <property type="match status" value="1"/>
</dbReference>
<reference evidence="3" key="1">
    <citation type="submission" date="2022-12" db="EMBL/GenBank/DDBJ databases">
        <authorList>
            <person name="Wang J."/>
        </authorList>
    </citation>
    <scope>NUCLEOTIDE SEQUENCE</scope>
    <source>
        <strain evidence="3">HY-45-18</strain>
    </source>
</reference>
<dbReference type="Proteomes" id="UP001078443">
    <property type="component" value="Unassembled WGS sequence"/>
</dbReference>
<gene>
    <name evidence="3" type="ORF">OW763_02055</name>
</gene>
<evidence type="ECO:0000259" key="2">
    <source>
        <dbReference type="Pfam" id="PF03703"/>
    </source>
</evidence>
<evidence type="ECO:0000313" key="3">
    <source>
        <dbReference type="EMBL" id="MCY6483138.1"/>
    </source>
</evidence>
<keyword evidence="1" id="KW-0812">Transmembrane</keyword>
<name>A0ABT4CVX9_9CLOT</name>
<keyword evidence="1" id="KW-0472">Membrane</keyword>
<dbReference type="InterPro" id="IPR005182">
    <property type="entry name" value="YdbS-like_PH"/>
</dbReference>
<feature type="transmembrane region" description="Helical" evidence="1">
    <location>
        <begin position="20"/>
        <end position="37"/>
    </location>
</feature>
<protein>
    <submittedName>
        <fullName evidence="3">PH domain-containing protein</fullName>
    </submittedName>
</protein>
<keyword evidence="1" id="KW-1133">Transmembrane helix</keyword>
<dbReference type="PANTHER" id="PTHR34473">
    <property type="entry name" value="UPF0699 TRANSMEMBRANE PROTEIN YDBS"/>
    <property type="match status" value="1"/>
</dbReference>
<dbReference type="EMBL" id="JAPQER010000001">
    <property type="protein sequence ID" value="MCY6483138.1"/>
    <property type="molecule type" value="Genomic_DNA"/>
</dbReference>